<evidence type="ECO:0000256" key="3">
    <source>
        <dbReference type="ARBA" id="ARBA00023143"/>
    </source>
</evidence>
<reference evidence="6 7" key="1">
    <citation type="submission" date="2019-03" db="EMBL/GenBank/DDBJ databases">
        <title>Genomics of glacier-inhabiting Cryobacterium strains.</title>
        <authorList>
            <person name="Liu Q."/>
            <person name="Xin Y.-H."/>
        </authorList>
    </citation>
    <scope>NUCLEOTIDE SEQUENCE [LARGE SCALE GENOMIC DNA]</scope>
    <source>
        <strain evidence="6 7">TMT2-16</strain>
    </source>
</reference>
<keyword evidence="6" id="KW-0282">Flagellum</keyword>
<dbReference type="HAMAP" id="MF_00724">
    <property type="entry name" value="FliE"/>
    <property type="match status" value="1"/>
</dbReference>
<dbReference type="PANTHER" id="PTHR34653">
    <property type="match status" value="1"/>
</dbReference>
<comment type="caution">
    <text evidence="6">The sequence shown here is derived from an EMBL/GenBank/DDBJ whole genome shotgun (WGS) entry which is preliminary data.</text>
</comment>
<accession>A0ABY2J8L1</accession>
<dbReference type="EMBL" id="SOGO01000033">
    <property type="protein sequence ID" value="TFD01175.1"/>
    <property type="molecule type" value="Genomic_DNA"/>
</dbReference>
<evidence type="ECO:0000313" key="7">
    <source>
        <dbReference type="Proteomes" id="UP000297851"/>
    </source>
</evidence>
<comment type="similarity">
    <text evidence="2 4">Belongs to the FliE family.</text>
</comment>
<organism evidence="6 7">
    <name type="scientific">Cryobacterium sandaracinum</name>
    <dbReference type="NCBI Taxonomy" id="1259247"/>
    <lineage>
        <taxon>Bacteria</taxon>
        <taxon>Bacillati</taxon>
        <taxon>Actinomycetota</taxon>
        <taxon>Actinomycetes</taxon>
        <taxon>Micrococcales</taxon>
        <taxon>Microbacteriaceae</taxon>
        <taxon>Cryobacterium</taxon>
    </lineage>
</organism>
<dbReference type="NCBIfam" id="TIGR00205">
    <property type="entry name" value="fliE"/>
    <property type="match status" value="1"/>
</dbReference>
<proteinExistence type="inferred from homology"/>
<keyword evidence="3 4" id="KW-0975">Bacterial flagellum</keyword>
<dbReference type="RefSeq" id="WP_134374356.1">
    <property type="nucleotide sequence ID" value="NZ_SOGO01000033.1"/>
</dbReference>
<sequence>MTIGSINPIQSVTGTGYLSGVQGMQGVQGTTGSQGTDGSAFGSALVGAVDNLQQLQATSTTLTVQAVTGNLTDIHSATLASTRAQVTLELVAAVRNKGVDAFNEIMRMQA</sequence>
<comment type="subcellular location">
    <subcellularLocation>
        <location evidence="1 4">Bacterial flagellum basal body</location>
    </subcellularLocation>
</comment>
<dbReference type="PANTHER" id="PTHR34653:SF1">
    <property type="entry name" value="FLAGELLAR HOOK-BASAL BODY COMPLEX PROTEIN FLIE"/>
    <property type="match status" value="1"/>
</dbReference>
<evidence type="ECO:0000256" key="4">
    <source>
        <dbReference type="HAMAP-Rule" id="MF_00724"/>
    </source>
</evidence>
<evidence type="ECO:0000313" key="6">
    <source>
        <dbReference type="EMBL" id="TFD01175.1"/>
    </source>
</evidence>
<gene>
    <name evidence="4 6" type="primary">fliE</name>
    <name evidence="6" type="ORF">E3T25_11475</name>
</gene>
<dbReference type="InterPro" id="IPR001624">
    <property type="entry name" value="FliE"/>
</dbReference>
<dbReference type="PRINTS" id="PR01006">
    <property type="entry name" value="FLGHOOKFLIE"/>
</dbReference>
<dbReference type="Pfam" id="PF02049">
    <property type="entry name" value="FliE"/>
    <property type="match status" value="1"/>
</dbReference>
<dbReference type="Proteomes" id="UP000297851">
    <property type="component" value="Unassembled WGS sequence"/>
</dbReference>
<keyword evidence="6" id="KW-0966">Cell projection</keyword>
<name>A0ABY2J8L1_9MICO</name>
<keyword evidence="7" id="KW-1185">Reference proteome</keyword>
<keyword evidence="6" id="KW-0969">Cilium</keyword>
<protein>
    <recommendedName>
        <fullName evidence="4 5">Flagellar hook-basal body complex protein FliE</fullName>
    </recommendedName>
</protein>
<evidence type="ECO:0000256" key="2">
    <source>
        <dbReference type="ARBA" id="ARBA00009272"/>
    </source>
</evidence>
<evidence type="ECO:0000256" key="5">
    <source>
        <dbReference type="NCBIfam" id="TIGR00205"/>
    </source>
</evidence>
<evidence type="ECO:0000256" key="1">
    <source>
        <dbReference type="ARBA" id="ARBA00004117"/>
    </source>
</evidence>